<feature type="compositionally biased region" description="Basic and acidic residues" evidence="1">
    <location>
        <begin position="72"/>
        <end position="90"/>
    </location>
</feature>
<comment type="caution">
    <text evidence="3">The sequence shown here is derived from an EMBL/GenBank/DDBJ whole genome shotgun (WGS) entry which is preliminary data.</text>
</comment>
<dbReference type="RefSeq" id="WP_143327758.1">
    <property type="nucleotide sequence ID" value="NZ_FNWT01000004.1"/>
</dbReference>
<organism evidence="3 4">
    <name type="scientific">Parafannyhessea umbonata</name>
    <dbReference type="NCBI Taxonomy" id="604330"/>
    <lineage>
        <taxon>Bacteria</taxon>
        <taxon>Bacillati</taxon>
        <taxon>Actinomycetota</taxon>
        <taxon>Coriobacteriia</taxon>
        <taxon>Coriobacteriales</taxon>
        <taxon>Atopobiaceae</taxon>
        <taxon>Parafannyhessea</taxon>
    </lineage>
</organism>
<evidence type="ECO:0000313" key="3">
    <source>
        <dbReference type="EMBL" id="SEH51259.1"/>
    </source>
</evidence>
<feature type="region of interest" description="Disordered" evidence="1">
    <location>
        <begin position="1"/>
        <end position="26"/>
    </location>
</feature>
<dbReference type="Proteomes" id="UP000199135">
    <property type="component" value="Unassembled WGS sequence"/>
</dbReference>
<accession>A0A1H6INK9</accession>
<evidence type="ECO:0000313" key="4">
    <source>
        <dbReference type="Proteomes" id="UP000199135"/>
    </source>
</evidence>
<dbReference type="Gene3D" id="3.40.710.10">
    <property type="entry name" value="DD-peptidase/beta-lactamase superfamily"/>
    <property type="match status" value="1"/>
</dbReference>
<dbReference type="SUPFAM" id="SSF56601">
    <property type="entry name" value="beta-lactamase/transpeptidase-like"/>
    <property type="match status" value="1"/>
</dbReference>
<feature type="region of interest" description="Disordered" evidence="1">
    <location>
        <begin position="64"/>
        <end position="102"/>
    </location>
</feature>
<reference evidence="3 4" key="1">
    <citation type="submission" date="2016-10" db="EMBL/GenBank/DDBJ databases">
        <authorList>
            <person name="Varghese N."/>
            <person name="Submissions S."/>
        </authorList>
    </citation>
    <scope>NUCLEOTIDE SEQUENCE [LARGE SCALE GENOMIC DNA]</scope>
    <source>
        <strain evidence="3 4">WCP15</strain>
    </source>
</reference>
<sequence>MSGKHARNQKTDPANTGESTSCERHNRPKAVAAALVLAAVCALAAPATREALFSLLSRQKTASAQPAAEEQAGEKDAGAEVDKGAADPKENPAAADGEDKTPLETGAAASMATVTSDAGITSCAPEGFVDTPTYQNLESAVATFRASGYDMGFALVDLSTGRSISYQADKLFYPASSCKALYCTAVLETTGGSAASASGETIQSCIVNSDNDAFRSLLKTYGYRTWGNWLSSYAPESAREAYTYNYPHMSANGMLSCWKEIYRFGTSGEAGSDLLTSCLAQSNHSAWGGLLRDRYTVWSKPGWYPANEGLASTATADNGIVFSDCGDYAVAVLTDAPSDFDALMPVLDALNAAHGKMCGGSSKLVLASRGEGAAA</sequence>
<feature type="domain" description="Beta-lactamase class A catalytic" evidence="2">
    <location>
        <begin position="200"/>
        <end position="334"/>
    </location>
</feature>
<evidence type="ECO:0000259" key="2">
    <source>
        <dbReference type="Pfam" id="PF13354"/>
    </source>
</evidence>
<evidence type="ECO:0000256" key="1">
    <source>
        <dbReference type="SAM" id="MobiDB-lite"/>
    </source>
</evidence>
<gene>
    <name evidence="3" type="ORF">SAMN05216447_10477</name>
</gene>
<keyword evidence="4" id="KW-1185">Reference proteome</keyword>
<feature type="compositionally biased region" description="Polar residues" evidence="1">
    <location>
        <begin position="11"/>
        <end position="20"/>
    </location>
</feature>
<dbReference type="InterPro" id="IPR045155">
    <property type="entry name" value="Beta-lactam_cat"/>
</dbReference>
<name>A0A1H6INK9_9ACTN</name>
<proteinExistence type="predicted"/>
<dbReference type="InterPro" id="IPR012338">
    <property type="entry name" value="Beta-lactam/transpept-like"/>
</dbReference>
<protein>
    <submittedName>
        <fullName evidence="3">Beta-lactamase enzyme family protein</fullName>
    </submittedName>
</protein>
<dbReference type="Pfam" id="PF13354">
    <property type="entry name" value="Beta-lactamase2"/>
    <property type="match status" value="1"/>
</dbReference>
<dbReference type="EMBL" id="FNWT01000004">
    <property type="protein sequence ID" value="SEH51259.1"/>
    <property type="molecule type" value="Genomic_DNA"/>
</dbReference>